<evidence type="ECO:0000313" key="11">
    <source>
        <dbReference type="Proteomes" id="UP000095255"/>
    </source>
</evidence>
<keyword evidence="3 5" id="KW-0378">Hydrolase</keyword>
<comment type="catalytic activity">
    <reaction evidence="5">
        <text>L-glutaminyl-[protein] + H2O = L-glutamyl-[protein] + NH4(+)</text>
        <dbReference type="Rhea" id="RHEA:16441"/>
        <dbReference type="Rhea" id="RHEA-COMP:10207"/>
        <dbReference type="Rhea" id="RHEA-COMP:10208"/>
        <dbReference type="ChEBI" id="CHEBI:15377"/>
        <dbReference type="ChEBI" id="CHEBI:28938"/>
        <dbReference type="ChEBI" id="CHEBI:29973"/>
        <dbReference type="ChEBI" id="CHEBI:30011"/>
        <dbReference type="EC" id="3.5.1.44"/>
    </reaction>
</comment>
<keyword evidence="2 5" id="KW-0145">Chemotaxis</keyword>
<dbReference type="PANTHER" id="PTHR42872">
    <property type="entry name" value="PROTEIN-GLUTAMATE METHYLESTERASE/PROTEIN-GLUTAMINE GLUTAMINASE"/>
    <property type="match status" value="1"/>
</dbReference>
<comment type="subcellular location">
    <subcellularLocation>
        <location evidence="5">Cytoplasm</location>
    </subcellularLocation>
</comment>
<feature type="modified residue" description="4-aspartylphosphate" evidence="5 7">
    <location>
        <position position="59"/>
    </location>
</feature>
<dbReference type="GO" id="GO:0005737">
    <property type="term" value="C:cytoplasm"/>
    <property type="evidence" value="ECO:0007669"/>
    <property type="project" value="UniProtKB-SubCell"/>
</dbReference>
<evidence type="ECO:0000256" key="5">
    <source>
        <dbReference type="HAMAP-Rule" id="MF_00099"/>
    </source>
</evidence>
<dbReference type="GO" id="GO:0000156">
    <property type="term" value="F:phosphorelay response regulator activity"/>
    <property type="evidence" value="ECO:0007669"/>
    <property type="project" value="InterPro"/>
</dbReference>
<dbReference type="SMART" id="SM00448">
    <property type="entry name" value="REC"/>
    <property type="match status" value="1"/>
</dbReference>
<dbReference type="GO" id="GO:0050568">
    <property type="term" value="F:protein-glutamine glutaminase activity"/>
    <property type="evidence" value="ECO:0007669"/>
    <property type="project" value="UniProtKB-UniRule"/>
</dbReference>
<evidence type="ECO:0000313" key="10">
    <source>
        <dbReference type="EMBL" id="OEH84871.1"/>
    </source>
</evidence>
<dbReference type="NCBIfam" id="NF001965">
    <property type="entry name" value="PRK00742.1"/>
    <property type="match status" value="1"/>
</dbReference>
<dbReference type="Pfam" id="PF00072">
    <property type="entry name" value="Response_reg"/>
    <property type="match status" value="1"/>
</dbReference>
<sequence length="355" mass="38645">MGIHKKIRVLIVDDSLIFREVLARGIASDPDIEVVGKAIDPFDARDKILALQPDVMTCDVEMPKMNGIEFIRRLLPQYPLPVIVVSAISNAVFDAMNAGAVDFVTKPDVQSPKGVEGFIVELIAKIKVVANAKVGQTVNKPANYEPQLQTSEHKKTTVDSVQTSRFDPNKVIAIGASTGGTEALFSILKHLPPSVPGIVIVQHIPPVFSTMFAERLNNQTRLRVKEAETGDYVEPGLVLIAPGDQHMRVKKVADKYKVEVFHGEKVSGHCPSVDVLFDSVAKEVGNQAIGIILTGMGYDGAKGLLAMKRKGARTIGQDEQSSIVYGMPKVSYEIGAVERQMPLQTIPQMLLAMTR</sequence>
<dbReference type="Proteomes" id="UP000095255">
    <property type="component" value="Unassembled WGS sequence"/>
</dbReference>
<feature type="domain" description="CheB-type methylesterase" evidence="9">
    <location>
        <begin position="165"/>
        <end position="355"/>
    </location>
</feature>
<evidence type="ECO:0000256" key="2">
    <source>
        <dbReference type="ARBA" id="ARBA00022500"/>
    </source>
</evidence>
<accession>A0A1E5L457</accession>
<dbReference type="Pfam" id="PF01339">
    <property type="entry name" value="CheB_methylest"/>
    <property type="match status" value="1"/>
</dbReference>
<dbReference type="InterPro" id="IPR001789">
    <property type="entry name" value="Sig_transdc_resp-reg_receiver"/>
</dbReference>
<gene>
    <name evidence="5" type="primary">cheB</name>
    <name evidence="10" type="ORF">BHU72_06665</name>
</gene>
<evidence type="ECO:0000256" key="3">
    <source>
        <dbReference type="ARBA" id="ARBA00022801"/>
    </source>
</evidence>
<comment type="caution">
    <text evidence="10">The sequence shown here is derived from an EMBL/GenBank/DDBJ whole genome shotgun (WGS) entry which is preliminary data.</text>
</comment>
<comment type="PTM">
    <text evidence="5">Phosphorylated by CheA. Phosphorylation of the N-terminal regulatory domain activates the methylesterase activity.</text>
</comment>
<dbReference type="SUPFAM" id="SSF52172">
    <property type="entry name" value="CheY-like"/>
    <property type="match status" value="1"/>
</dbReference>
<dbReference type="RefSeq" id="WP_069702606.1">
    <property type="nucleotide sequence ID" value="NZ_MJAT01000035.1"/>
</dbReference>
<feature type="domain" description="Response regulatory" evidence="8">
    <location>
        <begin position="8"/>
        <end position="121"/>
    </location>
</feature>
<dbReference type="PROSITE" id="PS50110">
    <property type="entry name" value="RESPONSE_REGULATORY"/>
    <property type="match status" value="1"/>
</dbReference>
<dbReference type="PROSITE" id="PS50122">
    <property type="entry name" value="CHEB"/>
    <property type="match status" value="1"/>
</dbReference>
<reference evidence="10 11" key="1">
    <citation type="submission" date="2016-09" db="EMBL/GenBank/DDBJ databases">
        <title>Desulfuribacillus arsenicus sp. nov., an obligately anaerobic, dissimilatory arsenic- and antimonate-reducing bacterium isolated from anoxic sediments.</title>
        <authorList>
            <person name="Abin C.A."/>
            <person name="Hollibaugh J.T."/>
        </authorList>
    </citation>
    <scope>NUCLEOTIDE SEQUENCE [LARGE SCALE GENOMIC DNA]</scope>
    <source>
        <strain evidence="10 11">MLFW-2</strain>
    </source>
</reference>
<dbReference type="SUPFAM" id="SSF52738">
    <property type="entry name" value="Methylesterase CheB, C-terminal domain"/>
    <property type="match status" value="1"/>
</dbReference>
<comment type="domain">
    <text evidence="5">Contains a C-terminal catalytic domain, and an N-terminal region which modulates catalytic activity.</text>
</comment>
<dbReference type="STRING" id="1390249.BHU72_06665"/>
<dbReference type="NCBIfam" id="NF009206">
    <property type="entry name" value="PRK12555.1"/>
    <property type="match status" value="1"/>
</dbReference>
<dbReference type="CDD" id="cd16432">
    <property type="entry name" value="CheB_Rec"/>
    <property type="match status" value="1"/>
</dbReference>
<dbReference type="Gene3D" id="3.40.50.180">
    <property type="entry name" value="Methylesterase CheB, C-terminal domain"/>
    <property type="match status" value="1"/>
</dbReference>
<keyword evidence="1 5" id="KW-0963">Cytoplasm</keyword>
<comment type="catalytic activity">
    <reaction evidence="4 5">
        <text>[protein]-L-glutamate 5-O-methyl ester + H2O = L-glutamyl-[protein] + methanol + H(+)</text>
        <dbReference type="Rhea" id="RHEA:23236"/>
        <dbReference type="Rhea" id="RHEA-COMP:10208"/>
        <dbReference type="Rhea" id="RHEA-COMP:10311"/>
        <dbReference type="ChEBI" id="CHEBI:15377"/>
        <dbReference type="ChEBI" id="CHEBI:15378"/>
        <dbReference type="ChEBI" id="CHEBI:17790"/>
        <dbReference type="ChEBI" id="CHEBI:29973"/>
        <dbReference type="ChEBI" id="CHEBI:82795"/>
        <dbReference type="EC" id="3.1.1.61"/>
    </reaction>
</comment>
<dbReference type="AlphaFoldDB" id="A0A1E5L457"/>
<dbReference type="PANTHER" id="PTHR42872:SF6">
    <property type="entry name" value="PROTEIN-GLUTAMATE METHYLESTERASE_PROTEIN-GLUTAMINE GLUTAMINASE"/>
    <property type="match status" value="1"/>
</dbReference>
<dbReference type="HAMAP" id="MF_00099">
    <property type="entry name" value="CheB_chemtxs"/>
    <property type="match status" value="1"/>
</dbReference>
<dbReference type="EC" id="3.1.1.61" evidence="5"/>
<dbReference type="InterPro" id="IPR011006">
    <property type="entry name" value="CheY-like_superfamily"/>
</dbReference>
<evidence type="ECO:0000256" key="7">
    <source>
        <dbReference type="PROSITE-ProRule" id="PRU00169"/>
    </source>
</evidence>
<dbReference type="PIRSF" id="PIRSF000876">
    <property type="entry name" value="RR_chemtxs_CheB"/>
    <property type="match status" value="1"/>
</dbReference>
<proteinExistence type="inferred from homology"/>
<comment type="function">
    <text evidence="5">Involved in chemotaxis. Part of a chemotaxis signal transduction system that modulates chemotaxis in response to various stimuli. Catalyzes the demethylation of specific methylglutamate residues introduced into the chemoreceptors (methyl-accepting chemotaxis proteins or MCP) by CheR. Also mediates the irreversible deamidation of specific glutamine residues to glutamic acid.</text>
</comment>
<dbReference type="Gene3D" id="3.40.50.2300">
    <property type="match status" value="1"/>
</dbReference>
<name>A0A1E5L457_9FIRM</name>
<evidence type="ECO:0000256" key="4">
    <source>
        <dbReference type="ARBA" id="ARBA00048267"/>
    </source>
</evidence>
<comment type="similarity">
    <text evidence="5">Belongs to the CheB family.</text>
</comment>
<feature type="active site" evidence="5 6">
    <location>
        <position position="299"/>
    </location>
</feature>
<feature type="active site" evidence="5 6">
    <location>
        <position position="203"/>
    </location>
</feature>
<dbReference type="GO" id="GO:0008984">
    <property type="term" value="F:protein-glutamate methylesterase activity"/>
    <property type="evidence" value="ECO:0007669"/>
    <property type="project" value="UniProtKB-UniRule"/>
</dbReference>
<protein>
    <recommendedName>
        <fullName evidence="5">Protein-glutamate methylesterase/protein-glutamine glutaminase</fullName>
        <ecNumber evidence="5">3.1.1.61</ecNumber>
        <ecNumber evidence="5">3.5.1.44</ecNumber>
    </recommendedName>
</protein>
<keyword evidence="5 7" id="KW-0597">Phosphoprotein</keyword>
<evidence type="ECO:0000256" key="1">
    <source>
        <dbReference type="ARBA" id="ARBA00022490"/>
    </source>
</evidence>
<evidence type="ECO:0000256" key="6">
    <source>
        <dbReference type="PROSITE-ProRule" id="PRU00050"/>
    </source>
</evidence>
<dbReference type="InterPro" id="IPR008248">
    <property type="entry name" value="CheB-like"/>
</dbReference>
<dbReference type="InterPro" id="IPR035909">
    <property type="entry name" value="CheB_C"/>
</dbReference>
<dbReference type="GO" id="GO:0006935">
    <property type="term" value="P:chemotaxis"/>
    <property type="evidence" value="ECO:0007669"/>
    <property type="project" value="UniProtKB-UniRule"/>
</dbReference>
<dbReference type="OrthoDB" id="9793421at2"/>
<feature type="active site" evidence="5 6">
    <location>
        <position position="177"/>
    </location>
</feature>
<organism evidence="10 11">
    <name type="scientific">Desulfuribacillus stibiiarsenatis</name>
    <dbReference type="NCBI Taxonomy" id="1390249"/>
    <lineage>
        <taxon>Bacteria</taxon>
        <taxon>Bacillati</taxon>
        <taxon>Bacillota</taxon>
        <taxon>Desulfuribacillia</taxon>
        <taxon>Desulfuribacillales</taxon>
        <taxon>Desulfuribacillaceae</taxon>
        <taxon>Desulfuribacillus</taxon>
    </lineage>
</organism>
<dbReference type="EC" id="3.5.1.44" evidence="5"/>
<evidence type="ECO:0000259" key="9">
    <source>
        <dbReference type="PROSITE" id="PS50122"/>
    </source>
</evidence>
<dbReference type="CDD" id="cd17541">
    <property type="entry name" value="REC_CheB-like"/>
    <property type="match status" value="1"/>
</dbReference>
<dbReference type="EMBL" id="MJAT01000035">
    <property type="protein sequence ID" value="OEH84871.1"/>
    <property type="molecule type" value="Genomic_DNA"/>
</dbReference>
<evidence type="ECO:0000259" key="8">
    <source>
        <dbReference type="PROSITE" id="PS50110"/>
    </source>
</evidence>
<keyword evidence="11" id="KW-1185">Reference proteome</keyword>
<dbReference type="InterPro" id="IPR000673">
    <property type="entry name" value="Sig_transdc_resp-reg_Me-estase"/>
</dbReference>